<dbReference type="HOGENOM" id="CLU_1281146_0_0_9"/>
<evidence type="ECO:0000256" key="1">
    <source>
        <dbReference type="SAM" id="SignalP"/>
    </source>
</evidence>
<gene>
    <name evidence="2" type="ORF">BRLA_c046200</name>
</gene>
<feature type="chain" id="PRO_5001709755" evidence="1">
    <location>
        <begin position="26"/>
        <end position="215"/>
    </location>
</feature>
<dbReference type="RefSeq" id="WP_003334036.1">
    <property type="nucleotide sequence ID" value="NZ_CP007806.1"/>
</dbReference>
<organism evidence="2 3">
    <name type="scientific">Brevibacillus laterosporus LMG 15441</name>
    <dbReference type="NCBI Taxonomy" id="1042163"/>
    <lineage>
        <taxon>Bacteria</taxon>
        <taxon>Bacillati</taxon>
        <taxon>Bacillota</taxon>
        <taxon>Bacilli</taxon>
        <taxon>Bacillales</taxon>
        <taxon>Paenibacillaceae</taxon>
        <taxon>Brevibacillus</taxon>
    </lineage>
</organism>
<name>A0A075RCG1_BRELA</name>
<dbReference type="KEGG" id="blr:BRLA_c046200"/>
<protein>
    <submittedName>
        <fullName evidence="2">Uncharacterized protein</fullName>
    </submittedName>
</protein>
<proteinExistence type="predicted"/>
<dbReference type="Proteomes" id="UP000005850">
    <property type="component" value="Chromosome"/>
</dbReference>
<keyword evidence="1" id="KW-0732">Signal</keyword>
<keyword evidence="3" id="KW-1185">Reference proteome</keyword>
<dbReference type="AlphaFoldDB" id="A0A075RCG1"/>
<sequence length="215" mass="24696">MFKKKIVALSLLGASIFLLSPSVQASDSENKVKYVKYFDSEADREASLDRKIRKPDIIQYATGIVYHANGYVKGTARVEFDSDEPSHKLIYKQYVKIDRGIDLGIKYTTSAELTVTTEHNINAKIEFPIKFLKSEIGYQYDKKYTHVIKKGQEIDAKFKEPGKYVVRVFSVGENYDLYGNWKATVYPGKETIVENRYLGWIIVPTPFQTIDITRQ</sequence>
<evidence type="ECO:0000313" key="2">
    <source>
        <dbReference type="EMBL" id="AIG28883.1"/>
    </source>
</evidence>
<feature type="signal peptide" evidence="1">
    <location>
        <begin position="1"/>
        <end position="25"/>
    </location>
</feature>
<dbReference type="EMBL" id="CP007806">
    <property type="protein sequence ID" value="AIG28883.1"/>
    <property type="molecule type" value="Genomic_DNA"/>
</dbReference>
<reference evidence="2 3" key="1">
    <citation type="journal article" date="2011" name="J. Bacteriol.">
        <title>Genome sequence of Brevibacillus laterosporus LMG 15441, a pathogen of invertebrates.</title>
        <authorList>
            <person name="Djukic M."/>
            <person name="Poehlein A."/>
            <person name="Thurmer A."/>
            <person name="Daniel R."/>
        </authorList>
    </citation>
    <scope>NUCLEOTIDE SEQUENCE [LARGE SCALE GENOMIC DNA]</scope>
    <source>
        <strain evidence="2 3">LMG 15441</strain>
    </source>
</reference>
<evidence type="ECO:0000313" key="3">
    <source>
        <dbReference type="Proteomes" id="UP000005850"/>
    </source>
</evidence>
<accession>A0A075RCG1</accession>